<sequence length="273" mass="30713">MVDTEAQAGWLVDSLIQQGVFPHENIREWIARASSERVRCGTDAYKFYHSVIVEVNNRYLDILRTAFLVLQADQLEEMLKSAEFFIQFRRDGGLSHYIPMWCCGLVGQNPVSPATLSAAFVRQDIRYGKTVITLGLIDCQDDNDRYTLLDERKTPGFIQDTFTLANYCIKPLASGALDGVGSGHRGGKISCNYHEFGRLADVAGVLFPVDDVWREELSELFDLLQTELPYPKLRPGWWTTTSARYKHSRTGDLTSMHLGATLPSPHPSHGCPK</sequence>
<dbReference type="EMBL" id="MU865507">
    <property type="protein sequence ID" value="KAK4221888.1"/>
    <property type="molecule type" value="Genomic_DNA"/>
</dbReference>
<name>A0AAN7BF89_9PEZI</name>
<reference evidence="1" key="2">
    <citation type="submission" date="2023-05" db="EMBL/GenBank/DDBJ databases">
        <authorList>
            <consortium name="Lawrence Berkeley National Laboratory"/>
            <person name="Steindorff A."/>
            <person name="Hensen N."/>
            <person name="Bonometti L."/>
            <person name="Westerberg I."/>
            <person name="Brannstrom I.O."/>
            <person name="Guillou S."/>
            <person name="Cros-Aarteil S."/>
            <person name="Calhoun S."/>
            <person name="Haridas S."/>
            <person name="Kuo A."/>
            <person name="Mondo S."/>
            <person name="Pangilinan J."/>
            <person name="Riley R."/>
            <person name="Labutti K."/>
            <person name="Andreopoulos B."/>
            <person name="Lipzen A."/>
            <person name="Chen C."/>
            <person name="Yanf M."/>
            <person name="Daum C."/>
            <person name="Ng V."/>
            <person name="Clum A."/>
            <person name="Ohm R."/>
            <person name="Martin F."/>
            <person name="Silar P."/>
            <person name="Natvig D."/>
            <person name="Lalanne C."/>
            <person name="Gautier V."/>
            <person name="Ament-Velasquez S.L."/>
            <person name="Kruys A."/>
            <person name="Hutchinson M.I."/>
            <person name="Powell A.J."/>
            <person name="Barry K."/>
            <person name="Miller A.N."/>
            <person name="Grigoriev I.V."/>
            <person name="Debuchy R."/>
            <person name="Gladieux P."/>
            <person name="Thoren M.H."/>
            <person name="Johannesson H."/>
        </authorList>
    </citation>
    <scope>NUCLEOTIDE SEQUENCE</scope>
    <source>
        <strain evidence="1">CBS 990.96</strain>
    </source>
</reference>
<accession>A0AAN7BF89</accession>
<proteinExistence type="predicted"/>
<dbReference type="AlphaFoldDB" id="A0AAN7BF89"/>
<gene>
    <name evidence="1" type="ORF">QBC38DRAFT_460989</name>
</gene>
<evidence type="ECO:0000313" key="1">
    <source>
        <dbReference type="EMBL" id="KAK4221888.1"/>
    </source>
</evidence>
<keyword evidence="2" id="KW-1185">Reference proteome</keyword>
<organism evidence="1 2">
    <name type="scientific">Podospora fimiseda</name>
    <dbReference type="NCBI Taxonomy" id="252190"/>
    <lineage>
        <taxon>Eukaryota</taxon>
        <taxon>Fungi</taxon>
        <taxon>Dikarya</taxon>
        <taxon>Ascomycota</taxon>
        <taxon>Pezizomycotina</taxon>
        <taxon>Sordariomycetes</taxon>
        <taxon>Sordariomycetidae</taxon>
        <taxon>Sordariales</taxon>
        <taxon>Podosporaceae</taxon>
        <taxon>Podospora</taxon>
    </lineage>
</organism>
<evidence type="ECO:0000313" key="2">
    <source>
        <dbReference type="Proteomes" id="UP001301958"/>
    </source>
</evidence>
<reference evidence="1" key="1">
    <citation type="journal article" date="2023" name="Mol. Phylogenet. Evol.">
        <title>Genome-scale phylogeny and comparative genomics of the fungal order Sordariales.</title>
        <authorList>
            <person name="Hensen N."/>
            <person name="Bonometti L."/>
            <person name="Westerberg I."/>
            <person name="Brannstrom I.O."/>
            <person name="Guillou S."/>
            <person name="Cros-Aarteil S."/>
            <person name="Calhoun S."/>
            <person name="Haridas S."/>
            <person name="Kuo A."/>
            <person name="Mondo S."/>
            <person name="Pangilinan J."/>
            <person name="Riley R."/>
            <person name="LaButti K."/>
            <person name="Andreopoulos B."/>
            <person name="Lipzen A."/>
            <person name="Chen C."/>
            <person name="Yan M."/>
            <person name="Daum C."/>
            <person name="Ng V."/>
            <person name="Clum A."/>
            <person name="Steindorff A."/>
            <person name="Ohm R.A."/>
            <person name="Martin F."/>
            <person name="Silar P."/>
            <person name="Natvig D.O."/>
            <person name="Lalanne C."/>
            <person name="Gautier V."/>
            <person name="Ament-Velasquez S.L."/>
            <person name="Kruys A."/>
            <person name="Hutchinson M.I."/>
            <person name="Powell A.J."/>
            <person name="Barry K."/>
            <person name="Miller A.N."/>
            <person name="Grigoriev I.V."/>
            <person name="Debuchy R."/>
            <person name="Gladieux P."/>
            <person name="Hiltunen Thoren M."/>
            <person name="Johannesson H."/>
        </authorList>
    </citation>
    <scope>NUCLEOTIDE SEQUENCE</scope>
    <source>
        <strain evidence="1">CBS 990.96</strain>
    </source>
</reference>
<protein>
    <submittedName>
        <fullName evidence="1">Uncharacterized protein</fullName>
    </submittedName>
</protein>
<comment type="caution">
    <text evidence="1">The sequence shown here is derived from an EMBL/GenBank/DDBJ whole genome shotgun (WGS) entry which is preliminary data.</text>
</comment>
<dbReference type="Proteomes" id="UP001301958">
    <property type="component" value="Unassembled WGS sequence"/>
</dbReference>